<proteinExistence type="predicted"/>
<keyword evidence="2" id="KW-1185">Reference proteome</keyword>
<organism evidence="1 2">
    <name type="scientific">Aeromicrobium duanguangcaii</name>
    <dbReference type="NCBI Taxonomy" id="2968086"/>
    <lineage>
        <taxon>Bacteria</taxon>
        <taxon>Bacillati</taxon>
        <taxon>Actinomycetota</taxon>
        <taxon>Actinomycetes</taxon>
        <taxon>Propionibacteriales</taxon>
        <taxon>Nocardioidaceae</taxon>
        <taxon>Aeromicrobium</taxon>
    </lineage>
</organism>
<dbReference type="Proteomes" id="UP001315860">
    <property type="component" value="Chromosome"/>
</dbReference>
<evidence type="ECO:0000313" key="1">
    <source>
        <dbReference type="EMBL" id="UUI68376.1"/>
    </source>
</evidence>
<sequence length="153" mass="17454">MQPIIGCADPASIESFVHLAYTVGGFIIWPGQRVDGKQTLNGARGFHPHIKDRMDLTLECIRRHYCGLPSPLGETLNRYTDFFELFNGFAGYVEFFLLQDLLTPDDGVDFFLPFEDFRGPAVPRDLDGYMAYRERTIAFIAHRNERMLSSQGQ</sequence>
<name>A0ABY5KH58_9ACTN</name>
<gene>
    <name evidence="1" type="ORF">NP095_14380</name>
</gene>
<dbReference type="EMBL" id="CP101990">
    <property type="protein sequence ID" value="UUI68376.1"/>
    <property type="molecule type" value="Genomic_DNA"/>
</dbReference>
<reference evidence="1 2" key="1">
    <citation type="submission" date="2022-07" db="EMBL/GenBank/DDBJ databases">
        <title>Novel species in genus Aeromicrobium.</title>
        <authorList>
            <person name="Ye L."/>
        </authorList>
    </citation>
    <scope>NUCLEOTIDE SEQUENCE [LARGE SCALE GENOMIC DNA]</scope>
    <source>
        <strain evidence="2">zg-Y50</strain>
    </source>
</reference>
<protein>
    <submittedName>
        <fullName evidence="1">Uncharacterized protein</fullName>
    </submittedName>
</protein>
<evidence type="ECO:0000313" key="2">
    <source>
        <dbReference type="Proteomes" id="UP001315860"/>
    </source>
</evidence>
<dbReference type="Pfam" id="PF22507">
    <property type="entry name" value="DUF6994"/>
    <property type="match status" value="1"/>
</dbReference>
<dbReference type="InterPro" id="IPR054263">
    <property type="entry name" value="DUF6994"/>
</dbReference>
<accession>A0ABY5KH58</accession>